<dbReference type="EMBL" id="RLII01000015">
    <property type="protein sequence ID" value="RXE58615.1"/>
    <property type="molecule type" value="Genomic_DNA"/>
</dbReference>
<gene>
    <name evidence="3" type="primary">nadR</name>
    <name evidence="3" type="ORF">EFD62_11350</name>
</gene>
<keyword evidence="3" id="KW-0548">Nucleotidyltransferase</keyword>
<dbReference type="GO" id="GO:0050262">
    <property type="term" value="F:ribosylnicotinamide kinase activity"/>
    <property type="evidence" value="ECO:0007669"/>
    <property type="project" value="UniProtKB-EC"/>
</dbReference>
<evidence type="ECO:0000259" key="2">
    <source>
        <dbReference type="Pfam" id="PF13521"/>
    </source>
</evidence>
<organism evidence="3 4">
    <name type="scientific">Acetivibrio mesophilus</name>
    <dbReference type="NCBI Taxonomy" id="2487273"/>
    <lineage>
        <taxon>Bacteria</taxon>
        <taxon>Bacillati</taxon>
        <taxon>Bacillota</taxon>
        <taxon>Clostridia</taxon>
        <taxon>Eubacteriales</taxon>
        <taxon>Oscillospiraceae</taxon>
        <taxon>Acetivibrio</taxon>
    </lineage>
</organism>
<dbReference type="Gene3D" id="3.40.50.300">
    <property type="entry name" value="P-loop containing nucleotide triphosphate hydrolases"/>
    <property type="match status" value="1"/>
</dbReference>
<dbReference type="PANTHER" id="PTHR37512">
    <property type="entry name" value="TRIFUNCTIONAL NAD BIOSYNTHESIS/REGULATOR PROTEIN NADR"/>
    <property type="match status" value="1"/>
</dbReference>
<protein>
    <submittedName>
        <fullName evidence="3">Multifunctional transcriptional regulator/nicotinamide-nucleotide adenylyltransferase/ribosylnicotinamide kinase NadR</fullName>
        <ecNumber evidence="3">2.7.1.22</ecNumber>
        <ecNumber evidence="3">2.7.7.1</ecNumber>
    </submittedName>
</protein>
<comment type="caution">
    <text evidence="3">The sequence shown here is derived from an EMBL/GenBank/DDBJ whole genome shotgun (WGS) entry which is preliminary data.</text>
</comment>
<dbReference type="InterPro" id="IPR004821">
    <property type="entry name" value="Cyt_trans-like"/>
</dbReference>
<dbReference type="InterPro" id="IPR038727">
    <property type="entry name" value="NadR/Ttd14_AAA_dom"/>
</dbReference>
<dbReference type="Pfam" id="PF01467">
    <property type="entry name" value="CTP_transf_like"/>
    <property type="match status" value="1"/>
</dbReference>
<feature type="domain" description="Cytidyltransferase-like" evidence="1">
    <location>
        <begin position="6"/>
        <end position="138"/>
    </location>
</feature>
<dbReference type="Pfam" id="PF13521">
    <property type="entry name" value="AAA_28"/>
    <property type="match status" value="1"/>
</dbReference>
<dbReference type="NCBIfam" id="TIGR00125">
    <property type="entry name" value="cyt_tran_rel"/>
    <property type="match status" value="1"/>
</dbReference>
<sequence length="340" mass="39427">MYNVGIYGGSFNPLHLGHIRCIIEAANQCKELHIIISCGLNRNEIPPRIRYRWIYQVTKHIGNVKIHFLEDDAPDKIAYSKEYWHKDAQKVKDMIGQPIDVVFCGSDYDENSFWKRCYEESELYIIKRNGISSTEVRKNPYANWDSIPNVVREYFTKKVLLIGGESTGKSTLTINLANYYNTNYIDEAGREISMRSGTDMLMLPSDFTDILLTHKMNEIEAIKHSNKVLFIDTDCLITRFYIDFLDDAQNEKQKNKALADALSDLNHYDLVFYLEPDVEFVQDGDRSEVIAADRQKYGNQIKKLFDERGIKYISVGGSYHERFLRVTSEVDKLLGINRIE</sequence>
<dbReference type="OrthoDB" id="9802794at2"/>
<evidence type="ECO:0000313" key="4">
    <source>
        <dbReference type="Proteomes" id="UP000289166"/>
    </source>
</evidence>
<dbReference type="GO" id="GO:0000309">
    <property type="term" value="F:nicotinamide-nucleotide adenylyltransferase activity"/>
    <property type="evidence" value="ECO:0007669"/>
    <property type="project" value="UniProtKB-EC"/>
</dbReference>
<dbReference type="SUPFAM" id="SSF52540">
    <property type="entry name" value="P-loop containing nucleoside triphosphate hydrolases"/>
    <property type="match status" value="1"/>
</dbReference>
<accession>A0A4Q0I4G9</accession>
<evidence type="ECO:0000313" key="3">
    <source>
        <dbReference type="EMBL" id="RXE58615.1"/>
    </source>
</evidence>
<reference evidence="4" key="1">
    <citation type="submission" date="2018-11" db="EMBL/GenBank/DDBJ databases">
        <title>Genome sequencing of a novel mesophilic and cellulolytic organism within the genus Hungateiclostridium.</title>
        <authorList>
            <person name="Rettenmaier R."/>
            <person name="Liebl W."/>
            <person name="Zverlov V."/>
        </authorList>
    </citation>
    <scope>NUCLEOTIDE SEQUENCE [LARGE SCALE GENOMIC DNA]</scope>
    <source>
        <strain evidence="4">N2K1</strain>
    </source>
</reference>
<dbReference type="InterPro" id="IPR052735">
    <property type="entry name" value="NAD_biosynth-regulator"/>
</dbReference>
<dbReference type="EC" id="2.7.1.22" evidence="3"/>
<keyword evidence="3" id="KW-0808">Transferase</keyword>
<dbReference type="PANTHER" id="PTHR37512:SF1">
    <property type="entry name" value="NADR_TTD14 AAA DOMAIN-CONTAINING PROTEIN"/>
    <property type="match status" value="1"/>
</dbReference>
<dbReference type="EC" id="2.7.7.1" evidence="3"/>
<dbReference type="InterPro" id="IPR027417">
    <property type="entry name" value="P-loop_NTPase"/>
</dbReference>
<feature type="domain" description="NadR/Ttd14 AAA" evidence="2">
    <location>
        <begin position="158"/>
        <end position="322"/>
    </location>
</feature>
<dbReference type="NCBIfam" id="NF005988">
    <property type="entry name" value="PRK08099.1"/>
    <property type="match status" value="1"/>
</dbReference>
<dbReference type="InterPro" id="IPR014729">
    <property type="entry name" value="Rossmann-like_a/b/a_fold"/>
</dbReference>
<keyword evidence="3" id="KW-0418">Kinase</keyword>
<dbReference type="AlphaFoldDB" id="A0A4Q0I4G9"/>
<keyword evidence="4" id="KW-1185">Reference proteome</keyword>
<name>A0A4Q0I4G9_9FIRM</name>
<dbReference type="Gene3D" id="3.40.50.620">
    <property type="entry name" value="HUPs"/>
    <property type="match status" value="1"/>
</dbReference>
<evidence type="ECO:0000259" key="1">
    <source>
        <dbReference type="Pfam" id="PF01467"/>
    </source>
</evidence>
<dbReference type="SUPFAM" id="SSF52374">
    <property type="entry name" value="Nucleotidylyl transferase"/>
    <property type="match status" value="1"/>
</dbReference>
<proteinExistence type="predicted"/>
<dbReference type="Proteomes" id="UP000289166">
    <property type="component" value="Unassembled WGS sequence"/>
</dbReference>
<dbReference type="RefSeq" id="WP_128706158.1">
    <property type="nucleotide sequence ID" value="NZ_RLII01000015.1"/>
</dbReference>